<name>A0A1H7RTL8_9GAMM</name>
<keyword evidence="2" id="KW-1185">Reference proteome</keyword>
<protein>
    <submittedName>
        <fullName evidence="1">Capsule polysaccharide biosynthesis protein</fullName>
    </submittedName>
</protein>
<dbReference type="GO" id="GO:0015774">
    <property type="term" value="P:polysaccharide transport"/>
    <property type="evidence" value="ECO:0007669"/>
    <property type="project" value="InterPro"/>
</dbReference>
<dbReference type="Pfam" id="PF05159">
    <property type="entry name" value="Capsule_synth"/>
    <property type="match status" value="1"/>
</dbReference>
<dbReference type="EMBL" id="FOAA01000027">
    <property type="protein sequence ID" value="SEL63124.1"/>
    <property type="molecule type" value="Genomic_DNA"/>
</dbReference>
<dbReference type="GO" id="GO:0000271">
    <property type="term" value="P:polysaccharide biosynthetic process"/>
    <property type="evidence" value="ECO:0007669"/>
    <property type="project" value="InterPro"/>
</dbReference>
<sequence>MKKRVMLWAPEECDELISELHRNGVEIVCVLQGKSGLVPFYTLNDIENYHVTSCEVLNYFSDSNSCAAYKQYVECISRISNYPGTTSVNTTDISPLASDELYDKFRLDSARVAALLKSYTPDEVWFLRPPHLAFDNLLEKWCHETSVPLWIFQQSLFPAKFFYYKKALDITARALPLKFSEFKPESDGTKPNLFYMKAAKDPVFEAVIRRTLSRDWLGWSFNGVKQKSFRSIRGKGWSTFLYWWEILDDRLRPVASMRKRRRVERGKDIKSRVRYFSGEHRNAKYVYFPLHLQPEATTSYLGGVWSNQVDAIIELSRRLPKDWIVLIKENPKQGYMYRSSWFYERLLLQANVYWVPLDEPSDKLIEHAQVVATVTGTAGYEAILSGRPCIYFGHAWYGGLPGANKYTSGIDVKEVADNSISHDALLRGLSEKMNSAADGVIYKSYYEILPEEVRSGVVKQTARSLSRITHTEVVQL</sequence>
<gene>
    <name evidence="1" type="ORF">SAMN05444515_1272</name>
</gene>
<reference evidence="2" key="1">
    <citation type="submission" date="2016-10" db="EMBL/GenBank/DDBJ databases">
        <authorList>
            <person name="Varghese N."/>
            <person name="Submissions S."/>
        </authorList>
    </citation>
    <scope>NUCLEOTIDE SEQUENCE [LARGE SCALE GENOMIC DNA]</scope>
    <source>
        <strain evidence="2">DSM 241</strain>
    </source>
</reference>
<proteinExistence type="predicted"/>
<accession>A0A1H7RTL8</accession>
<dbReference type="STRING" id="1396821.SAMN05444515_1272"/>
<dbReference type="OrthoDB" id="5448633at2"/>
<evidence type="ECO:0000313" key="2">
    <source>
        <dbReference type="Proteomes" id="UP000199256"/>
    </source>
</evidence>
<dbReference type="SUPFAM" id="SSF53756">
    <property type="entry name" value="UDP-Glycosyltransferase/glycogen phosphorylase"/>
    <property type="match status" value="1"/>
</dbReference>
<dbReference type="RefSeq" id="WP_143050510.1">
    <property type="nucleotide sequence ID" value="NZ_FOAA01000027.1"/>
</dbReference>
<dbReference type="InterPro" id="IPR007833">
    <property type="entry name" value="Capsule_polysaccharide_synth"/>
</dbReference>
<dbReference type="Proteomes" id="UP000199256">
    <property type="component" value="Unassembled WGS sequence"/>
</dbReference>
<organism evidence="1 2">
    <name type="scientific">Ectothiorhodospira marina</name>
    <dbReference type="NCBI Taxonomy" id="1396821"/>
    <lineage>
        <taxon>Bacteria</taxon>
        <taxon>Pseudomonadati</taxon>
        <taxon>Pseudomonadota</taxon>
        <taxon>Gammaproteobacteria</taxon>
        <taxon>Chromatiales</taxon>
        <taxon>Ectothiorhodospiraceae</taxon>
        <taxon>Ectothiorhodospira</taxon>
    </lineage>
</organism>
<dbReference type="AlphaFoldDB" id="A0A1H7RTL8"/>
<evidence type="ECO:0000313" key="1">
    <source>
        <dbReference type="EMBL" id="SEL63124.1"/>
    </source>
</evidence>